<gene>
    <name evidence="3" type="ORF">COW72_00540</name>
</gene>
<dbReference type="EMBL" id="PCUC01000029">
    <property type="protein sequence ID" value="PIQ07398.1"/>
    <property type="molecule type" value="Genomic_DNA"/>
</dbReference>
<dbReference type="Gene3D" id="3.40.50.2000">
    <property type="entry name" value="Glycogen Phosphorylase B"/>
    <property type="match status" value="2"/>
</dbReference>
<dbReference type="PANTHER" id="PTHR12526">
    <property type="entry name" value="GLYCOSYLTRANSFERASE"/>
    <property type="match status" value="1"/>
</dbReference>
<name>A0A2H0FL09_9BACT</name>
<keyword evidence="3" id="KW-0808">Transferase</keyword>
<dbReference type="Pfam" id="PF13439">
    <property type="entry name" value="Glyco_transf_4"/>
    <property type="match status" value="1"/>
</dbReference>
<comment type="caution">
    <text evidence="3">The sequence shown here is derived from an EMBL/GenBank/DDBJ whole genome shotgun (WGS) entry which is preliminary data.</text>
</comment>
<protein>
    <submittedName>
        <fullName evidence="3">Glycosyl transferase</fullName>
    </submittedName>
</protein>
<evidence type="ECO:0000259" key="1">
    <source>
        <dbReference type="Pfam" id="PF00534"/>
    </source>
</evidence>
<dbReference type="Pfam" id="PF00534">
    <property type="entry name" value="Glycos_transf_1"/>
    <property type="match status" value="1"/>
</dbReference>
<dbReference type="GO" id="GO:0016757">
    <property type="term" value="F:glycosyltransferase activity"/>
    <property type="evidence" value="ECO:0007669"/>
    <property type="project" value="InterPro"/>
</dbReference>
<proteinExistence type="predicted"/>
<evidence type="ECO:0000313" key="4">
    <source>
        <dbReference type="Proteomes" id="UP000230778"/>
    </source>
</evidence>
<dbReference type="CDD" id="cd03802">
    <property type="entry name" value="GT4_AviGT4-like"/>
    <property type="match status" value="1"/>
</dbReference>
<accession>A0A2H0FL09</accession>
<organism evidence="3 4">
    <name type="scientific">Candidatus Nealsonbacteria bacterium CG18_big_fil_WC_8_21_14_2_50_37_10</name>
    <dbReference type="NCBI Taxonomy" id="1974717"/>
    <lineage>
        <taxon>Bacteria</taxon>
        <taxon>Candidatus Nealsoniibacteriota</taxon>
    </lineage>
</organism>
<evidence type="ECO:0000313" key="3">
    <source>
        <dbReference type="EMBL" id="PIQ07398.1"/>
    </source>
</evidence>
<evidence type="ECO:0000259" key="2">
    <source>
        <dbReference type="Pfam" id="PF13439"/>
    </source>
</evidence>
<dbReference type="InterPro" id="IPR028098">
    <property type="entry name" value="Glyco_trans_4-like_N"/>
</dbReference>
<dbReference type="InterPro" id="IPR001296">
    <property type="entry name" value="Glyco_trans_1"/>
</dbReference>
<dbReference type="AlphaFoldDB" id="A0A2H0FL09"/>
<dbReference type="Proteomes" id="UP000230778">
    <property type="component" value="Unassembled WGS sequence"/>
</dbReference>
<dbReference type="PANTHER" id="PTHR12526:SF595">
    <property type="entry name" value="BLL5217 PROTEIN"/>
    <property type="match status" value="1"/>
</dbReference>
<dbReference type="SUPFAM" id="SSF53756">
    <property type="entry name" value="UDP-Glycosyltransferase/glycogen phosphorylase"/>
    <property type="match status" value="1"/>
</dbReference>
<reference evidence="3 4" key="1">
    <citation type="submission" date="2017-09" db="EMBL/GenBank/DDBJ databases">
        <title>Depth-based differentiation of microbial function through sediment-hosted aquifers and enrichment of novel symbionts in the deep terrestrial subsurface.</title>
        <authorList>
            <person name="Probst A.J."/>
            <person name="Ladd B."/>
            <person name="Jarett J.K."/>
            <person name="Geller-Mcgrath D.E."/>
            <person name="Sieber C.M."/>
            <person name="Emerson J.B."/>
            <person name="Anantharaman K."/>
            <person name="Thomas B.C."/>
            <person name="Malmstrom R."/>
            <person name="Stieglmeier M."/>
            <person name="Klingl A."/>
            <person name="Woyke T."/>
            <person name="Ryan C.M."/>
            <person name="Banfield J.F."/>
        </authorList>
    </citation>
    <scope>NUCLEOTIDE SEQUENCE [LARGE SCALE GENOMIC DNA]</scope>
    <source>
        <strain evidence="3">CG18_big_fil_WC_8_21_14_2_50_37_10</strain>
    </source>
</reference>
<feature type="domain" description="Glycosyl transferase family 1" evidence="1">
    <location>
        <begin position="168"/>
        <end position="309"/>
    </location>
</feature>
<sequence length="339" mass="39092">MRIAQIAPLWIPVPPYTYGGTELVISWLCNELVRRGHEVTLFASEDSKTQAKLVPIWPRSLWRAKLNAPHAVFSLLYEKLISLQDNFDVIHDHCEFYTVPYSRFLKPPIVTTLHHPLTEETIILYKKFPNINFVAISKNQRKSAPGINIVKTIYHGLPIEKYEFNDRPKDYLLWLSKIMPQKGIAEAIDIAKLSGENLIISGNIPPEYGDYFEFRIKPLIDGKKIQFVGTSDFSKKIELLKNAKAFIFPVKRTEPFGLVVIEAMACGVPVIAFKEGSMPELIEDGKTGFLVNNIEEACQVLKKIKKISRKYCREYVEKNFNLKRMANRYEKLYKKILKK</sequence>
<feature type="domain" description="Glycosyltransferase subfamily 4-like N-terminal" evidence="2">
    <location>
        <begin position="18"/>
        <end position="118"/>
    </location>
</feature>